<evidence type="ECO:0000256" key="3">
    <source>
        <dbReference type="ARBA" id="ARBA00022898"/>
    </source>
</evidence>
<reference evidence="5 6" key="1">
    <citation type="journal article" date="2013" name="Proc. Natl. Acad. Sci. U.S.A.">
        <title>Candidate phylum TM6 genome recovered from a hospital sink biofilm provides genomic insights into this uncultivated phylum.</title>
        <authorList>
            <person name="McLean J.S."/>
            <person name="Lombardo M.J."/>
            <person name="Badger J.H."/>
            <person name="Edlund A."/>
            <person name="Novotny M."/>
            <person name="Yee-Greenbaum J."/>
            <person name="Vyahhi N."/>
            <person name="Hall A.P."/>
            <person name="Yang Y."/>
            <person name="Dupont C.L."/>
            <person name="Ziegler M.G."/>
            <person name="Chitsaz H."/>
            <person name="Allen A.E."/>
            <person name="Yooseph S."/>
            <person name="Tesler G."/>
            <person name="Pevzner P.A."/>
            <person name="Friedman R.M."/>
            <person name="Nealson K.H."/>
            <person name="Venter J.C."/>
            <person name="Lasken R.S."/>
        </authorList>
    </citation>
    <scope>NUCLEOTIDE SEQUENCE [LARGE SCALE GENOMIC DNA]</scope>
    <source>
        <strain evidence="5 6">TM6SC1</strain>
    </source>
</reference>
<accession>A0A0D2GP87</accession>
<dbReference type="Proteomes" id="UP000032214">
    <property type="component" value="Unassembled WGS sequence"/>
</dbReference>
<comment type="similarity">
    <text evidence="2">Belongs to the ACC deaminase/D-cysteine desulfhydrase family.</text>
</comment>
<sequence>MLRIYAFLWSIASAFNLTSQEVHPLLEYMPATFEQKQEIVQWSSVENPFKLVHATHYDAQHVTLFQKFPGLISTIPYISLGFMPTPLMCADNLALHLGIKKLYIKRDDALGGHTTQHRLPSGNKVRKLEFLLADALSWGCTHVITCGAAGSNHVLATAGYSYHLGLKCTGMLTPQYNSTMVQRNLLRHLMFSTTQLEYSPSARERDEYIRNTCASEYSYTKRLPYFIPTGGSIPLGVVGFVNGGLELAQQLELYHIAPPDYLYVPAGTVGTMAGLVLGLKAAGISTRIRAVVVAPVVKKSAFIERIIKLITATNMYLHERDSSFPLYTITENDFDVIYTQSGQEYGKSTCESEHACAITSHFTSLALDNTYSGKAMAAIIKDINQLEDKSVIFWNTFDGYTWPEEPDWSESNYTQSLWYKNYTLMPESLHVYFERK</sequence>
<comment type="cofactor">
    <cofactor evidence="1">
        <name>pyridoxal 5'-phosphate</name>
        <dbReference type="ChEBI" id="CHEBI:597326"/>
    </cofactor>
</comment>
<dbReference type="EMBL" id="ARQD01000002">
    <property type="protein sequence ID" value="KIX85179.1"/>
    <property type="molecule type" value="Genomic_DNA"/>
</dbReference>
<evidence type="ECO:0000259" key="4">
    <source>
        <dbReference type="Pfam" id="PF00291"/>
    </source>
</evidence>
<protein>
    <recommendedName>
        <fullName evidence="4">Tryptophan synthase beta chain-like PALP domain-containing protein</fullName>
    </recommendedName>
</protein>
<dbReference type="InterPro" id="IPR001926">
    <property type="entry name" value="TrpB-like_PALP"/>
</dbReference>
<evidence type="ECO:0000313" key="5">
    <source>
        <dbReference type="EMBL" id="KIX85179.1"/>
    </source>
</evidence>
<comment type="caution">
    <text evidence="5">The sequence shown here is derived from an EMBL/GenBank/DDBJ whole genome shotgun (WGS) entry which is preliminary data.</text>
</comment>
<dbReference type="AlphaFoldDB" id="A0A0D2GP87"/>
<dbReference type="InterPro" id="IPR036052">
    <property type="entry name" value="TrpB-like_PALP_sf"/>
</dbReference>
<keyword evidence="3" id="KW-0663">Pyridoxal phosphate</keyword>
<proteinExistence type="inferred from homology"/>
<dbReference type="PANTHER" id="PTHR43780">
    <property type="entry name" value="1-AMINOCYCLOPROPANE-1-CARBOXYLATE DEAMINASE-RELATED"/>
    <property type="match status" value="1"/>
</dbReference>
<feature type="domain" description="Tryptophan synthase beta chain-like PALP" evidence="4">
    <location>
        <begin position="78"/>
        <end position="393"/>
    </location>
</feature>
<dbReference type="GO" id="GO:0019148">
    <property type="term" value="F:D-cysteine desulfhydrase activity"/>
    <property type="evidence" value="ECO:0007669"/>
    <property type="project" value="TreeGrafter"/>
</dbReference>
<dbReference type="Pfam" id="PF00291">
    <property type="entry name" value="PALP"/>
    <property type="match status" value="1"/>
</dbReference>
<name>A0A0D2GP87_9BACT</name>
<gene>
    <name evidence="5" type="ORF">J120_02455</name>
</gene>
<evidence type="ECO:0000256" key="1">
    <source>
        <dbReference type="ARBA" id="ARBA00001933"/>
    </source>
</evidence>
<dbReference type="STRING" id="1306947.J120_02455"/>
<dbReference type="SUPFAM" id="SSF53686">
    <property type="entry name" value="Tryptophan synthase beta subunit-like PLP-dependent enzymes"/>
    <property type="match status" value="1"/>
</dbReference>
<keyword evidence="6" id="KW-1185">Reference proteome</keyword>
<dbReference type="Gene3D" id="3.40.50.1100">
    <property type="match status" value="2"/>
</dbReference>
<evidence type="ECO:0000256" key="2">
    <source>
        <dbReference type="ARBA" id="ARBA00008639"/>
    </source>
</evidence>
<dbReference type="eggNOG" id="COG2515">
    <property type="taxonomic scope" value="Bacteria"/>
</dbReference>
<dbReference type="InterPro" id="IPR027278">
    <property type="entry name" value="ACCD_DCysDesulf"/>
</dbReference>
<dbReference type="PANTHER" id="PTHR43780:SF2">
    <property type="entry name" value="1-AMINOCYCLOPROPANE-1-CARBOXYLATE DEAMINASE-RELATED"/>
    <property type="match status" value="1"/>
</dbReference>
<evidence type="ECO:0000313" key="6">
    <source>
        <dbReference type="Proteomes" id="UP000032214"/>
    </source>
</evidence>
<organism evidence="5 6">
    <name type="scientific">candidate division TM6 bacterium JCVI TM6SC1</name>
    <dbReference type="NCBI Taxonomy" id="1306947"/>
    <lineage>
        <taxon>Bacteria</taxon>
        <taxon>Candidatus Babelota</taxon>
        <taxon>Vermiphilus</taxon>
    </lineage>
</organism>